<evidence type="ECO:0000313" key="1">
    <source>
        <dbReference type="EMBL" id="TDC29597.1"/>
    </source>
</evidence>
<organism evidence="1 2">
    <name type="scientific">Kribbella albertanoniae</name>
    <dbReference type="NCBI Taxonomy" id="1266829"/>
    <lineage>
        <taxon>Bacteria</taxon>
        <taxon>Bacillati</taxon>
        <taxon>Actinomycetota</taxon>
        <taxon>Actinomycetes</taxon>
        <taxon>Propionibacteriales</taxon>
        <taxon>Kribbellaceae</taxon>
        <taxon>Kribbella</taxon>
    </lineage>
</organism>
<dbReference type="EMBL" id="SMKA01000057">
    <property type="protein sequence ID" value="TDC29597.1"/>
    <property type="molecule type" value="Genomic_DNA"/>
</dbReference>
<dbReference type="AlphaFoldDB" id="A0A4R4Q3I6"/>
<proteinExistence type="predicted"/>
<name>A0A4R4Q3I6_9ACTN</name>
<sequence length="89" mass="10168">MFLEVKDSEWSTAHIARHDVTIAEVREAILERPYYQRAGRSGSLLCYGRTYAGRFLLVVAVEDSPGTAFIITARDMTRAEKKSFQREAR</sequence>
<gene>
    <name evidence="1" type="ORF">E1261_15395</name>
</gene>
<reference evidence="1 2" key="1">
    <citation type="submission" date="2019-03" db="EMBL/GenBank/DDBJ databases">
        <title>Draft genome sequences of novel Actinobacteria.</title>
        <authorList>
            <person name="Sahin N."/>
            <person name="Ay H."/>
            <person name="Saygin H."/>
        </authorList>
    </citation>
    <scope>NUCLEOTIDE SEQUENCE [LARGE SCALE GENOMIC DNA]</scope>
    <source>
        <strain evidence="1 2">JCM 30547</strain>
    </source>
</reference>
<dbReference type="Proteomes" id="UP000295075">
    <property type="component" value="Unassembled WGS sequence"/>
</dbReference>
<evidence type="ECO:0000313" key="2">
    <source>
        <dbReference type="Proteomes" id="UP000295075"/>
    </source>
</evidence>
<protein>
    <submittedName>
        <fullName evidence="1">BrnT family toxin</fullName>
    </submittedName>
</protein>
<dbReference type="RefSeq" id="WP_132407145.1">
    <property type="nucleotide sequence ID" value="NZ_SMKA01000057.1"/>
</dbReference>
<keyword evidence="2" id="KW-1185">Reference proteome</keyword>
<accession>A0A4R4Q3I6</accession>
<dbReference type="OrthoDB" id="1808578at2"/>
<comment type="caution">
    <text evidence="1">The sequence shown here is derived from an EMBL/GenBank/DDBJ whole genome shotgun (WGS) entry which is preliminary data.</text>
</comment>